<keyword evidence="3" id="KW-1003">Cell membrane</keyword>
<feature type="transmembrane region" description="Helical" evidence="7">
    <location>
        <begin position="96"/>
        <end position="123"/>
    </location>
</feature>
<evidence type="ECO:0000256" key="7">
    <source>
        <dbReference type="RuleBase" id="RU369079"/>
    </source>
</evidence>
<gene>
    <name evidence="9" type="ORF">AB0763_05305</name>
</gene>
<dbReference type="Pfam" id="PF04290">
    <property type="entry name" value="DctQ"/>
    <property type="match status" value="1"/>
</dbReference>
<dbReference type="InterPro" id="IPR055348">
    <property type="entry name" value="DctQ"/>
</dbReference>
<feature type="transmembrane region" description="Helical" evidence="7">
    <location>
        <begin position="143"/>
        <end position="168"/>
    </location>
</feature>
<keyword evidence="7" id="KW-0997">Cell inner membrane</keyword>
<comment type="similarity">
    <text evidence="7">Belongs to the TRAP transporter small permease family.</text>
</comment>
<accession>A0AB39HH46</accession>
<dbReference type="EMBL" id="CP162601">
    <property type="protein sequence ID" value="XDK26057.1"/>
    <property type="molecule type" value="Genomic_DNA"/>
</dbReference>
<evidence type="ECO:0000313" key="9">
    <source>
        <dbReference type="EMBL" id="XDK26057.1"/>
    </source>
</evidence>
<keyword evidence="6 7" id="KW-0472">Membrane</keyword>
<dbReference type="RefSeq" id="WP_306101283.1">
    <property type="nucleotide sequence ID" value="NZ_CP162601.1"/>
</dbReference>
<dbReference type="GO" id="GO:0005886">
    <property type="term" value="C:plasma membrane"/>
    <property type="evidence" value="ECO:0007669"/>
    <property type="project" value="UniProtKB-SubCell"/>
</dbReference>
<keyword evidence="4 7" id="KW-0812">Transmembrane</keyword>
<keyword evidence="5 7" id="KW-1133">Transmembrane helix</keyword>
<dbReference type="AlphaFoldDB" id="A0AB39HH46"/>
<evidence type="ECO:0000256" key="1">
    <source>
        <dbReference type="ARBA" id="ARBA00004651"/>
    </source>
</evidence>
<proteinExistence type="inferred from homology"/>
<reference evidence="9" key="1">
    <citation type="submission" date="2024-07" db="EMBL/GenBank/DDBJ databases">
        <title>Genome Analysis of a Potential Novel Vibrio Species Secreting pH- and Thermo-stable Alginate Lyase and its Application in Producing Alginate Oligosaccharides.</title>
        <authorList>
            <person name="Huang H."/>
            <person name="Bao K."/>
        </authorList>
    </citation>
    <scope>NUCLEOTIDE SEQUENCE</scope>
    <source>
        <strain evidence="9">HB236076</strain>
    </source>
</reference>
<comment type="subunit">
    <text evidence="7">The complex comprises the extracytoplasmic solute receptor protein and the two transmembrane proteins.</text>
</comment>
<feature type="transmembrane region" description="Helical" evidence="7">
    <location>
        <begin position="58"/>
        <end position="75"/>
    </location>
</feature>
<comment type="subcellular location">
    <subcellularLocation>
        <location evidence="7">Cell inner membrane</location>
        <topology evidence="7">Multi-pass membrane protein</topology>
    </subcellularLocation>
    <subcellularLocation>
        <location evidence="1">Cell membrane</location>
        <topology evidence="1">Multi-pass membrane protein</topology>
    </subcellularLocation>
</comment>
<dbReference type="PROSITE" id="PS51257">
    <property type="entry name" value="PROKAR_LIPOPROTEIN"/>
    <property type="match status" value="1"/>
</dbReference>
<evidence type="ECO:0000256" key="6">
    <source>
        <dbReference type="ARBA" id="ARBA00023136"/>
    </source>
</evidence>
<feature type="domain" description="Tripartite ATP-independent periplasmic transporters DctQ component" evidence="8">
    <location>
        <begin position="34"/>
        <end position="167"/>
    </location>
</feature>
<protein>
    <recommendedName>
        <fullName evidence="7">TRAP transporter small permease protein</fullName>
    </recommendedName>
</protein>
<comment type="function">
    <text evidence="7">Part of the tripartite ATP-independent periplasmic (TRAP) transport system.</text>
</comment>
<name>A0AB39HH46_9VIBR</name>
<evidence type="ECO:0000256" key="2">
    <source>
        <dbReference type="ARBA" id="ARBA00022448"/>
    </source>
</evidence>
<evidence type="ECO:0000256" key="4">
    <source>
        <dbReference type="ARBA" id="ARBA00022692"/>
    </source>
</evidence>
<dbReference type="KEGG" id="vih:AB0763_05305"/>
<organism evidence="9">
    <name type="scientific">Vibrio sp. HB236076</name>
    <dbReference type="NCBI Taxonomy" id="3232307"/>
    <lineage>
        <taxon>Bacteria</taxon>
        <taxon>Pseudomonadati</taxon>
        <taxon>Pseudomonadota</taxon>
        <taxon>Gammaproteobacteria</taxon>
        <taxon>Vibrionales</taxon>
        <taxon>Vibrionaceae</taxon>
        <taxon>Vibrio</taxon>
    </lineage>
</organism>
<keyword evidence="2 7" id="KW-0813">Transport</keyword>
<dbReference type="GO" id="GO:0022857">
    <property type="term" value="F:transmembrane transporter activity"/>
    <property type="evidence" value="ECO:0007669"/>
    <property type="project" value="UniProtKB-UniRule"/>
</dbReference>
<sequence length="189" mass="21826">MKDLTESFSGRSLNVLRLIRQVMNAIVIVSGCIMALTFFFVVILRYGFDADLFAYEEWLMTIAFWMFFIGSALATHNRCHINADILGIVMRNPTYIWYRTLVVQIIELMILGYLSYLGIAMIVEEIMAYPMWQKSIALKIPFMVPRLGIAIGFIMMTIYTLLYVYLLLKHGPSKVLLSEDIQQAEKMVK</sequence>
<evidence type="ECO:0000259" key="8">
    <source>
        <dbReference type="Pfam" id="PF04290"/>
    </source>
</evidence>
<evidence type="ECO:0000256" key="5">
    <source>
        <dbReference type="ARBA" id="ARBA00022989"/>
    </source>
</evidence>
<evidence type="ECO:0000256" key="3">
    <source>
        <dbReference type="ARBA" id="ARBA00022475"/>
    </source>
</evidence>
<feature type="transmembrane region" description="Helical" evidence="7">
    <location>
        <begin position="21"/>
        <end position="46"/>
    </location>
</feature>